<dbReference type="RefSeq" id="WP_187073596.1">
    <property type="nucleotide sequence ID" value="NZ_JACRYL010000041.1"/>
</dbReference>
<evidence type="ECO:0000313" key="1">
    <source>
        <dbReference type="EMBL" id="MBC6113176.1"/>
    </source>
</evidence>
<proteinExistence type="predicted"/>
<dbReference type="Proteomes" id="UP000652755">
    <property type="component" value="Unassembled WGS sequence"/>
</dbReference>
<accession>A0ABR7KYR5</accession>
<dbReference type="EMBL" id="JACRYL010000041">
    <property type="protein sequence ID" value="MBC6113176.1"/>
    <property type="molecule type" value="Genomic_DNA"/>
</dbReference>
<protein>
    <submittedName>
        <fullName evidence="1">Uncharacterized protein</fullName>
    </submittedName>
</protein>
<comment type="caution">
    <text evidence="1">The sequence shown here is derived from an EMBL/GenBank/DDBJ whole genome shotgun (WGS) entry which is preliminary data.</text>
</comment>
<keyword evidence="2" id="KW-1185">Reference proteome</keyword>
<name>A0ABR7KYR5_9SPHI</name>
<reference evidence="1 2" key="1">
    <citation type="submission" date="2020-08" db="EMBL/GenBank/DDBJ databases">
        <authorList>
            <person name="Sun Q."/>
            <person name="Inoue M."/>
        </authorList>
    </citation>
    <scope>NUCLEOTIDE SEQUENCE [LARGE SCALE GENOMIC DNA]</scope>
    <source>
        <strain evidence="1 2">CCM 8938</strain>
    </source>
</reference>
<evidence type="ECO:0000313" key="2">
    <source>
        <dbReference type="Proteomes" id="UP000652755"/>
    </source>
</evidence>
<sequence>MIIQINILTTISQISLAFGYFNAKYLNRVQMKYFDAFLPGSMSLKWDVHLPFSPVSGRPANIGFTMLND</sequence>
<gene>
    <name evidence="1" type="ORF">H7U22_22415</name>
</gene>
<organism evidence="1 2">
    <name type="scientific">Pedobacter fastidiosus</name>
    <dbReference type="NCBI Taxonomy" id="2765361"/>
    <lineage>
        <taxon>Bacteria</taxon>
        <taxon>Pseudomonadati</taxon>
        <taxon>Bacteroidota</taxon>
        <taxon>Sphingobacteriia</taxon>
        <taxon>Sphingobacteriales</taxon>
        <taxon>Sphingobacteriaceae</taxon>
        <taxon>Pedobacter</taxon>
    </lineage>
</organism>